<feature type="transmembrane region" description="Helical" evidence="11">
    <location>
        <begin position="33"/>
        <end position="52"/>
    </location>
</feature>
<keyword evidence="11" id="KW-0067">ATP-binding</keyword>
<dbReference type="Gene3D" id="3.40.1110.10">
    <property type="entry name" value="Calcium-transporting ATPase, cytoplasmic domain N"/>
    <property type="match status" value="1"/>
</dbReference>
<feature type="transmembrane region" description="Helical" evidence="11">
    <location>
        <begin position="599"/>
        <end position="621"/>
    </location>
</feature>
<keyword evidence="5 11" id="KW-0479">Metal-binding</keyword>
<dbReference type="SFLD" id="SFLDS00003">
    <property type="entry name" value="Haloacid_Dehalogenase"/>
    <property type="match status" value="1"/>
</dbReference>
<dbReference type="InterPro" id="IPR023298">
    <property type="entry name" value="ATPase_P-typ_TM_dom_sf"/>
</dbReference>
<dbReference type="InterPro" id="IPR008250">
    <property type="entry name" value="ATPase_P-typ_transduc_dom_A_sf"/>
</dbReference>
<dbReference type="InterPro" id="IPR023299">
    <property type="entry name" value="ATPase_P-typ_cyto_dom_N"/>
</dbReference>
<accession>A0ABS8DDD6</accession>
<feature type="transmembrane region" description="Helical" evidence="11">
    <location>
        <begin position="265"/>
        <end position="283"/>
    </location>
</feature>
<dbReference type="PRINTS" id="PR00120">
    <property type="entry name" value="HATPASE"/>
</dbReference>
<dbReference type="SFLD" id="SFLDF00027">
    <property type="entry name" value="p-type_atpase"/>
    <property type="match status" value="1"/>
</dbReference>
<evidence type="ECO:0000256" key="8">
    <source>
        <dbReference type="ARBA" id="ARBA00023136"/>
    </source>
</evidence>
<comment type="similarity">
    <text evidence="2 11">Belongs to the cation transport ATPase (P-type) (TC 3.A.3) family. Type IB subfamily.</text>
</comment>
<dbReference type="EMBL" id="JAJCIS010000002">
    <property type="protein sequence ID" value="MCB7386428.1"/>
    <property type="molecule type" value="Genomic_DNA"/>
</dbReference>
<dbReference type="SUPFAM" id="SSF56784">
    <property type="entry name" value="HAD-like"/>
    <property type="match status" value="1"/>
</dbReference>
<dbReference type="Pfam" id="PF00702">
    <property type="entry name" value="Hydrolase"/>
    <property type="match status" value="1"/>
</dbReference>
<organism evidence="13 14">
    <name type="scientific">Bariatricus massiliensis</name>
    <dbReference type="NCBI Taxonomy" id="1745713"/>
    <lineage>
        <taxon>Bacteria</taxon>
        <taxon>Bacillati</taxon>
        <taxon>Bacillota</taxon>
        <taxon>Clostridia</taxon>
        <taxon>Lachnospirales</taxon>
        <taxon>Lachnospiraceae</taxon>
        <taxon>Bariatricus</taxon>
    </lineage>
</organism>
<dbReference type="InterPro" id="IPR036412">
    <property type="entry name" value="HAD-like_sf"/>
</dbReference>
<dbReference type="Pfam" id="PF00122">
    <property type="entry name" value="E1-E2_ATPase"/>
    <property type="match status" value="1"/>
</dbReference>
<dbReference type="SUPFAM" id="SSF81653">
    <property type="entry name" value="Calcium ATPase, transduction domain A"/>
    <property type="match status" value="1"/>
</dbReference>
<keyword evidence="11" id="KW-1003">Cell membrane</keyword>
<dbReference type="InterPro" id="IPR059000">
    <property type="entry name" value="ATPase_P-type_domA"/>
</dbReference>
<evidence type="ECO:0000313" key="14">
    <source>
        <dbReference type="Proteomes" id="UP001299546"/>
    </source>
</evidence>
<dbReference type="SFLD" id="SFLDG00002">
    <property type="entry name" value="C1.7:_P-type_atpase_like"/>
    <property type="match status" value="1"/>
</dbReference>
<evidence type="ECO:0000256" key="10">
    <source>
        <dbReference type="ARBA" id="ARBA00049338"/>
    </source>
</evidence>
<dbReference type="PANTHER" id="PTHR48085">
    <property type="entry name" value="CADMIUM/ZINC-TRANSPORTING ATPASE HMA2-RELATED"/>
    <property type="match status" value="1"/>
</dbReference>
<comment type="subcellular location">
    <subcellularLocation>
        <location evidence="11">Cell membrane</location>
    </subcellularLocation>
    <subcellularLocation>
        <location evidence="1">Membrane</location>
        <topology evidence="1">Multi-pass membrane protein</topology>
    </subcellularLocation>
</comment>
<dbReference type="InterPro" id="IPR027256">
    <property type="entry name" value="P-typ_ATPase_IB"/>
</dbReference>
<dbReference type="Gene3D" id="2.70.150.10">
    <property type="entry name" value="Calcium-transporting ATPase, cytoplasmic transduction domain A"/>
    <property type="match status" value="1"/>
</dbReference>
<dbReference type="InterPro" id="IPR044492">
    <property type="entry name" value="P_typ_ATPase_HD_dom"/>
</dbReference>
<comment type="caution">
    <text evidence="13">The sequence shown here is derived from an EMBL/GenBank/DDBJ whole genome shotgun (WGS) entry which is preliminary data.</text>
</comment>
<evidence type="ECO:0000256" key="11">
    <source>
        <dbReference type="RuleBase" id="RU362081"/>
    </source>
</evidence>
<evidence type="ECO:0000256" key="3">
    <source>
        <dbReference type="ARBA" id="ARBA00022539"/>
    </source>
</evidence>
<dbReference type="InterPro" id="IPR023214">
    <property type="entry name" value="HAD_sf"/>
</dbReference>
<dbReference type="PROSITE" id="PS00154">
    <property type="entry name" value="ATPASE_E1_E2"/>
    <property type="match status" value="1"/>
</dbReference>
<dbReference type="NCBIfam" id="TIGR01512">
    <property type="entry name" value="ATPase-IB2_Cd"/>
    <property type="match status" value="1"/>
</dbReference>
<dbReference type="InterPro" id="IPR001757">
    <property type="entry name" value="P_typ_ATPase"/>
</dbReference>
<evidence type="ECO:0000256" key="9">
    <source>
        <dbReference type="ARBA" id="ARBA00039103"/>
    </source>
</evidence>
<dbReference type="RefSeq" id="WP_066736946.1">
    <property type="nucleotide sequence ID" value="NZ_JAJCIQ010000002.1"/>
</dbReference>
<feature type="transmembrane region" description="Helical" evidence="11">
    <location>
        <begin position="574"/>
        <end position="593"/>
    </location>
</feature>
<evidence type="ECO:0000256" key="7">
    <source>
        <dbReference type="ARBA" id="ARBA00022989"/>
    </source>
</evidence>
<name>A0ABS8DDD6_9FIRM</name>
<dbReference type="PRINTS" id="PR00119">
    <property type="entry name" value="CATATPASE"/>
</dbReference>
<evidence type="ECO:0000256" key="5">
    <source>
        <dbReference type="ARBA" id="ARBA00022723"/>
    </source>
</evidence>
<dbReference type="EC" id="7.2.2.21" evidence="9"/>
<dbReference type="NCBIfam" id="TIGR01525">
    <property type="entry name" value="ATPase-IB_hvy"/>
    <property type="match status" value="1"/>
</dbReference>
<protein>
    <recommendedName>
        <fullName evidence="9">Cd(2+)-exporting ATPase</fullName>
        <ecNumber evidence="9">7.2.2.21</ecNumber>
    </recommendedName>
</protein>
<dbReference type="NCBIfam" id="TIGR01494">
    <property type="entry name" value="ATPase_P-type"/>
    <property type="match status" value="1"/>
</dbReference>
<keyword evidence="7 11" id="KW-1133">Transmembrane helix</keyword>
<dbReference type="SUPFAM" id="SSF81665">
    <property type="entry name" value="Calcium ATPase, transmembrane domain M"/>
    <property type="match status" value="1"/>
</dbReference>
<dbReference type="PANTHER" id="PTHR48085:SF5">
    <property type="entry name" value="CADMIUM_ZINC-TRANSPORTING ATPASE HMA4-RELATED"/>
    <property type="match status" value="1"/>
</dbReference>
<evidence type="ECO:0000256" key="1">
    <source>
        <dbReference type="ARBA" id="ARBA00004141"/>
    </source>
</evidence>
<feature type="domain" description="P-type ATPase A" evidence="12">
    <location>
        <begin position="122"/>
        <end position="218"/>
    </location>
</feature>
<evidence type="ECO:0000256" key="4">
    <source>
        <dbReference type="ARBA" id="ARBA00022692"/>
    </source>
</evidence>
<keyword evidence="11" id="KW-0547">Nucleotide-binding</keyword>
<feature type="transmembrane region" description="Helical" evidence="11">
    <location>
        <begin position="9"/>
        <end position="27"/>
    </location>
</feature>
<proteinExistence type="inferred from homology"/>
<evidence type="ECO:0000259" key="12">
    <source>
        <dbReference type="Pfam" id="PF00122"/>
    </source>
</evidence>
<keyword evidence="14" id="KW-1185">Reference proteome</keyword>
<evidence type="ECO:0000313" key="13">
    <source>
        <dbReference type="EMBL" id="MCB7386428.1"/>
    </source>
</evidence>
<sequence>MADEGKKQWIVLGIGIVVYAGAVILSIKYKLRGGLEFALFAEAYLLIGFSVFRRVVANIEQRQYFNENVLIVLATAGAMGVGRYIEADAVLLMFALAGIAENRTVRRSKKFIQDFIDIRPVTAIRKVRGKEVEVDPSELKLRNIVVVKPGEKVPIDGIVTAGATTLDTQALTGETIPRAVGVGDKIYSGSINLTGAVELRVTKTYEDSTVSRIMEMVEAAGQEKVKQVTPVKRFMHIYTPIVTLAAFFIAVVPPLSFAWGHWHEWIYRGLIFLIAACPCGLLISEPLAYLGGIAAAAKHGVIVKGGHFLELLTQSDIFIFDKTGTLTEGVFAVTEVHPEAGMEAEELLKMAAYAECYSNHPIAKSLQEAYQKPIDKKQIKSVKETAGYGVSATVEGKRVHIGNRRMAEKQKVEYAHVESSGTVLHVVIDKVYAGYIVAEDMIKEEAYSTMEWLQKKFHAVLVMLTGDRVAAARKVAWDLDMDYAYANLLPEEKLEHLTEFKQIQGDKEKVVFVGDGINDALVLTEADIGIAMGAFGSDAAIEAADVVLMEDDISKIIDIIKLAKETVQVVRSNLILAFATKAVVLLFCIPGYMGLWTALAADLVVMFVSLLNAISIVKYPVD</sequence>
<gene>
    <name evidence="13" type="primary">cadA</name>
    <name evidence="13" type="ORF">LIZ65_03930</name>
</gene>
<keyword evidence="4 11" id="KW-0812">Transmembrane</keyword>
<evidence type="ECO:0000256" key="6">
    <source>
        <dbReference type="ARBA" id="ARBA00022967"/>
    </source>
</evidence>
<keyword evidence="8 11" id="KW-0472">Membrane</keyword>
<dbReference type="InterPro" id="IPR018303">
    <property type="entry name" value="ATPase_P-typ_P_site"/>
</dbReference>
<comment type="catalytic activity">
    <reaction evidence="10">
        <text>Cd(2+)(in) + ATP + H2O = Cd(2+)(out) + ADP + phosphate + H(+)</text>
        <dbReference type="Rhea" id="RHEA:12132"/>
        <dbReference type="ChEBI" id="CHEBI:15377"/>
        <dbReference type="ChEBI" id="CHEBI:15378"/>
        <dbReference type="ChEBI" id="CHEBI:30616"/>
        <dbReference type="ChEBI" id="CHEBI:43474"/>
        <dbReference type="ChEBI" id="CHEBI:48775"/>
        <dbReference type="ChEBI" id="CHEBI:456216"/>
        <dbReference type="EC" id="7.2.2.21"/>
    </reaction>
</comment>
<dbReference type="Gene3D" id="3.40.50.1000">
    <property type="entry name" value="HAD superfamily/HAD-like"/>
    <property type="match status" value="1"/>
</dbReference>
<dbReference type="InterPro" id="IPR051014">
    <property type="entry name" value="Cation_Transport_ATPase_IB"/>
</dbReference>
<keyword evidence="6" id="KW-1278">Translocase</keyword>
<reference evidence="13 14" key="1">
    <citation type="submission" date="2021-10" db="EMBL/GenBank/DDBJ databases">
        <title>Collection of gut derived symbiotic bacterial strains cultured from healthy donors.</title>
        <authorList>
            <person name="Lin H."/>
            <person name="Littmann E."/>
            <person name="Kohout C."/>
            <person name="Pamer E.G."/>
        </authorList>
    </citation>
    <scope>NUCLEOTIDE SEQUENCE [LARGE SCALE GENOMIC DNA]</scope>
    <source>
        <strain evidence="13 14">DFI.1.165</strain>
    </source>
</reference>
<keyword evidence="3" id="KW-0104">Cadmium</keyword>
<feature type="transmembrane region" description="Helical" evidence="11">
    <location>
        <begin position="237"/>
        <end position="259"/>
    </location>
</feature>
<dbReference type="Proteomes" id="UP001299546">
    <property type="component" value="Unassembled WGS sequence"/>
</dbReference>
<evidence type="ECO:0000256" key="2">
    <source>
        <dbReference type="ARBA" id="ARBA00006024"/>
    </source>
</evidence>